<dbReference type="EMBL" id="JBHUCO010000064">
    <property type="protein sequence ID" value="MFD1523420.1"/>
    <property type="molecule type" value="Genomic_DNA"/>
</dbReference>
<dbReference type="Proteomes" id="UP001597114">
    <property type="component" value="Unassembled WGS sequence"/>
</dbReference>
<gene>
    <name evidence="1" type="ORF">ACFSJD_38470</name>
</gene>
<name>A0ABW4F9E3_9PSEU</name>
<sequence>MSGVLQTLVANSDLTDVLAATIAALLDGLAWWSDFVTFLLH</sequence>
<evidence type="ECO:0000313" key="2">
    <source>
        <dbReference type="Proteomes" id="UP001597114"/>
    </source>
</evidence>
<reference evidence="2" key="1">
    <citation type="journal article" date="2019" name="Int. J. Syst. Evol. Microbiol.">
        <title>The Global Catalogue of Microorganisms (GCM) 10K type strain sequencing project: providing services to taxonomists for standard genome sequencing and annotation.</title>
        <authorList>
            <consortium name="The Broad Institute Genomics Platform"/>
            <consortium name="The Broad Institute Genome Sequencing Center for Infectious Disease"/>
            <person name="Wu L."/>
            <person name="Ma J."/>
        </authorList>
    </citation>
    <scope>NUCLEOTIDE SEQUENCE [LARGE SCALE GENOMIC DNA]</scope>
    <source>
        <strain evidence="2">CCM 7043</strain>
    </source>
</reference>
<protein>
    <submittedName>
        <fullName evidence="1">Uncharacterized protein</fullName>
    </submittedName>
</protein>
<keyword evidence="2" id="KW-1185">Reference proteome</keyword>
<organism evidence="1 2">
    <name type="scientific">Pseudonocardia yunnanensis</name>
    <dbReference type="NCBI Taxonomy" id="58107"/>
    <lineage>
        <taxon>Bacteria</taxon>
        <taxon>Bacillati</taxon>
        <taxon>Actinomycetota</taxon>
        <taxon>Actinomycetes</taxon>
        <taxon>Pseudonocardiales</taxon>
        <taxon>Pseudonocardiaceae</taxon>
        <taxon>Pseudonocardia</taxon>
    </lineage>
</organism>
<proteinExistence type="predicted"/>
<dbReference type="RefSeq" id="WP_344725499.1">
    <property type="nucleotide sequence ID" value="NZ_BAAAUS010000033.1"/>
</dbReference>
<accession>A0ABW4F9E3</accession>
<comment type="caution">
    <text evidence="1">The sequence shown here is derived from an EMBL/GenBank/DDBJ whole genome shotgun (WGS) entry which is preliminary data.</text>
</comment>
<evidence type="ECO:0000313" key="1">
    <source>
        <dbReference type="EMBL" id="MFD1523420.1"/>
    </source>
</evidence>